<reference evidence="1 2" key="1">
    <citation type="journal article" date="2022" name="Plant J.">
        <title>Chromosome-level genome of Camellia lanceoleosa provides a valuable resource for understanding genome evolution and self-incompatibility.</title>
        <authorList>
            <person name="Gong W."/>
            <person name="Xiao S."/>
            <person name="Wang L."/>
            <person name="Liao Z."/>
            <person name="Chang Y."/>
            <person name="Mo W."/>
            <person name="Hu G."/>
            <person name="Li W."/>
            <person name="Zhao G."/>
            <person name="Zhu H."/>
            <person name="Hu X."/>
            <person name="Ji K."/>
            <person name="Xiang X."/>
            <person name="Song Q."/>
            <person name="Yuan D."/>
            <person name="Jin S."/>
            <person name="Zhang L."/>
        </authorList>
    </citation>
    <scope>NUCLEOTIDE SEQUENCE [LARGE SCALE GENOMIC DNA]</scope>
    <source>
        <strain evidence="1">SQ_2022a</strain>
    </source>
</reference>
<dbReference type="EMBL" id="CM045765">
    <property type="protein sequence ID" value="KAI8001453.1"/>
    <property type="molecule type" value="Genomic_DNA"/>
</dbReference>
<evidence type="ECO:0000313" key="1">
    <source>
        <dbReference type="EMBL" id="KAI8001453.1"/>
    </source>
</evidence>
<keyword evidence="2" id="KW-1185">Reference proteome</keyword>
<organism evidence="1 2">
    <name type="scientific">Camellia lanceoleosa</name>
    <dbReference type="NCBI Taxonomy" id="1840588"/>
    <lineage>
        <taxon>Eukaryota</taxon>
        <taxon>Viridiplantae</taxon>
        <taxon>Streptophyta</taxon>
        <taxon>Embryophyta</taxon>
        <taxon>Tracheophyta</taxon>
        <taxon>Spermatophyta</taxon>
        <taxon>Magnoliopsida</taxon>
        <taxon>eudicotyledons</taxon>
        <taxon>Gunneridae</taxon>
        <taxon>Pentapetalae</taxon>
        <taxon>asterids</taxon>
        <taxon>Ericales</taxon>
        <taxon>Theaceae</taxon>
        <taxon>Camellia</taxon>
    </lineage>
</organism>
<sequence>MRTLQDNGRGMPHDDIPNMFGRVLSGTKYGLKQTCGKFGLGAKMALIWSKMSTELPIDISSSMKGQNYSSFCRLDIDIHRNIPHIHLHEKRDSKERWHGAEIQVVIERN</sequence>
<proteinExistence type="predicted"/>
<name>A0ACC0GLW0_9ERIC</name>
<comment type="caution">
    <text evidence="1">The sequence shown here is derived from an EMBL/GenBank/DDBJ whole genome shotgun (WGS) entry which is preliminary data.</text>
</comment>
<accession>A0ACC0GLW0</accession>
<dbReference type="Proteomes" id="UP001060215">
    <property type="component" value="Chromosome 8"/>
</dbReference>
<evidence type="ECO:0000313" key="2">
    <source>
        <dbReference type="Proteomes" id="UP001060215"/>
    </source>
</evidence>
<protein>
    <submittedName>
        <fullName evidence="1">DNA topoisomerase 6 subunit B</fullName>
    </submittedName>
</protein>
<gene>
    <name evidence="1" type="ORF">LOK49_LG09G01088</name>
</gene>